<evidence type="ECO:0000256" key="1">
    <source>
        <dbReference type="ARBA" id="ARBA00005814"/>
    </source>
</evidence>
<dbReference type="PANTHER" id="PTHR48042:SF12">
    <property type="entry name" value="ABC TRANSPORTER G FAMILY MEMBER 3"/>
    <property type="match status" value="1"/>
</dbReference>
<accession>A0A6A2YK07</accession>
<keyword evidence="4" id="KW-1185">Reference proteome</keyword>
<comment type="similarity">
    <text evidence="1">Belongs to the ABC transporter superfamily. ABCG family. Eye pigment precursor importer (TC 3.A.1.204) subfamily.</text>
</comment>
<evidence type="ECO:0000313" key="3">
    <source>
        <dbReference type="EMBL" id="KAE8677084.1"/>
    </source>
</evidence>
<reference evidence="3" key="1">
    <citation type="submission" date="2019-09" db="EMBL/GenBank/DDBJ databases">
        <title>Draft genome information of white flower Hibiscus syriacus.</title>
        <authorList>
            <person name="Kim Y.-M."/>
        </authorList>
    </citation>
    <scope>NUCLEOTIDE SEQUENCE [LARGE SCALE GENOMIC DNA]</scope>
    <source>
        <strain evidence="3">YM2019G1</strain>
    </source>
</reference>
<protein>
    <recommendedName>
        <fullName evidence="5">ABC transporter family G domain-containing protein</fullName>
    </recommendedName>
</protein>
<name>A0A6A2YK07_HIBSY</name>
<dbReference type="PANTHER" id="PTHR48042">
    <property type="entry name" value="ABC TRANSPORTER G FAMILY MEMBER 11"/>
    <property type="match status" value="1"/>
</dbReference>
<evidence type="ECO:0000256" key="2">
    <source>
        <dbReference type="ARBA" id="ARBA00022448"/>
    </source>
</evidence>
<dbReference type="InterPro" id="IPR052215">
    <property type="entry name" value="Plant_ABCG"/>
</dbReference>
<sequence>MVTLKKLASTGCTLIFTIYQSSTEVFGLFDHICLFSNGNSLFFGETLAFLQHFSNAGFPSPIMQSPSDHFLRAINTDFDRIIAMCKNWQDENGDFSSVNMDTAVAIRTLEATCKSLADAASVETMIFRFTERCYYKQRAIVVFSYKGGQGQGEIRKGNLQVLGVEPKPCGVQSIV</sequence>
<keyword evidence="2" id="KW-0813">Transport</keyword>
<dbReference type="Proteomes" id="UP000436088">
    <property type="component" value="Unassembled WGS sequence"/>
</dbReference>
<proteinExistence type="inferred from homology"/>
<comment type="caution">
    <text evidence="3">The sequence shown here is derived from an EMBL/GenBank/DDBJ whole genome shotgun (WGS) entry which is preliminary data.</text>
</comment>
<evidence type="ECO:0000313" key="4">
    <source>
        <dbReference type="Proteomes" id="UP000436088"/>
    </source>
</evidence>
<dbReference type="EMBL" id="VEPZ02001365">
    <property type="protein sequence ID" value="KAE8677084.1"/>
    <property type="molecule type" value="Genomic_DNA"/>
</dbReference>
<organism evidence="3 4">
    <name type="scientific">Hibiscus syriacus</name>
    <name type="common">Rose of Sharon</name>
    <dbReference type="NCBI Taxonomy" id="106335"/>
    <lineage>
        <taxon>Eukaryota</taxon>
        <taxon>Viridiplantae</taxon>
        <taxon>Streptophyta</taxon>
        <taxon>Embryophyta</taxon>
        <taxon>Tracheophyta</taxon>
        <taxon>Spermatophyta</taxon>
        <taxon>Magnoliopsida</taxon>
        <taxon>eudicotyledons</taxon>
        <taxon>Gunneridae</taxon>
        <taxon>Pentapetalae</taxon>
        <taxon>rosids</taxon>
        <taxon>malvids</taxon>
        <taxon>Malvales</taxon>
        <taxon>Malvaceae</taxon>
        <taxon>Malvoideae</taxon>
        <taxon>Hibiscus</taxon>
    </lineage>
</organism>
<dbReference type="AlphaFoldDB" id="A0A6A2YK07"/>
<evidence type="ECO:0008006" key="5">
    <source>
        <dbReference type="Google" id="ProtNLM"/>
    </source>
</evidence>
<gene>
    <name evidence="3" type="ORF">F3Y22_tig00111543pilonHSYRG00030</name>
</gene>